<sequence length="33" mass="3621">AILNHIEIVLRRKATAKGMLIVHQPNVSGALEK</sequence>
<dbReference type="AlphaFoldDB" id="X1B1C0"/>
<comment type="caution">
    <text evidence="1">The sequence shown here is derived from an EMBL/GenBank/DDBJ whole genome shotgun (WGS) entry which is preliminary data.</text>
</comment>
<dbReference type="EMBL" id="BART01017124">
    <property type="protein sequence ID" value="GAG75147.1"/>
    <property type="molecule type" value="Genomic_DNA"/>
</dbReference>
<organism evidence="1">
    <name type="scientific">marine sediment metagenome</name>
    <dbReference type="NCBI Taxonomy" id="412755"/>
    <lineage>
        <taxon>unclassified sequences</taxon>
        <taxon>metagenomes</taxon>
        <taxon>ecological metagenomes</taxon>
    </lineage>
</organism>
<gene>
    <name evidence="1" type="ORF">S01H4_32697</name>
</gene>
<proteinExistence type="predicted"/>
<reference evidence="1" key="1">
    <citation type="journal article" date="2014" name="Front. Microbiol.">
        <title>High frequency of phylogenetically diverse reductive dehalogenase-homologous genes in deep subseafloor sedimentary metagenomes.</title>
        <authorList>
            <person name="Kawai M."/>
            <person name="Futagami T."/>
            <person name="Toyoda A."/>
            <person name="Takaki Y."/>
            <person name="Nishi S."/>
            <person name="Hori S."/>
            <person name="Arai W."/>
            <person name="Tsubouchi T."/>
            <person name="Morono Y."/>
            <person name="Uchiyama I."/>
            <person name="Ito T."/>
            <person name="Fujiyama A."/>
            <person name="Inagaki F."/>
            <person name="Takami H."/>
        </authorList>
    </citation>
    <scope>NUCLEOTIDE SEQUENCE</scope>
    <source>
        <strain evidence="1">Expedition CK06-06</strain>
    </source>
</reference>
<name>X1B1C0_9ZZZZ</name>
<accession>X1B1C0</accession>
<evidence type="ECO:0000313" key="1">
    <source>
        <dbReference type="EMBL" id="GAG75147.1"/>
    </source>
</evidence>
<protein>
    <submittedName>
        <fullName evidence="1">Uncharacterized protein</fullName>
    </submittedName>
</protein>
<feature type="non-terminal residue" evidence="1">
    <location>
        <position position="1"/>
    </location>
</feature>